<proteinExistence type="predicted"/>
<feature type="compositionally biased region" description="Basic and acidic residues" evidence="1">
    <location>
        <begin position="205"/>
        <end position="215"/>
    </location>
</feature>
<dbReference type="EMBL" id="FXZK01000004">
    <property type="protein sequence ID" value="SMY08296.1"/>
    <property type="molecule type" value="Genomic_DNA"/>
</dbReference>
<accession>A0A238LH60</accession>
<reference evidence="2 3" key="1">
    <citation type="submission" date="2017-05" db="EMBL/GenBank/DDBJ databases">
        <authorList>
            <person name="Song R."/>
            <person name="Chenine A.L."/>
            <person name="Ruprecht R.M."/>
        </authorList>
    </citation>
    <scope>NUCLEOTIDE SEQUENCE [LARGE SCALE GENOMIC DNA]</scope>
    <source>
        <strain evidence="2 3">CECT 8899</strain>
    </source>
</reference>
<name>A0A238LH60_9RHOB</name>
<dbReference type="OrthoDB" id="9836547at2"/>
<gene>
    <name evidence="2" type="ORF">LOM8899_02447</name>
</gene>
<protein>
    <submittedName>
        <fullName evidence="2">Uncharacterized protein</fullName>
    </submittedName>
</protein>
<organism evidence="2 3">
    <name type="scientific">Flavimaricola marinus</name>
    <dbReference type="NCBI Taxonomy" id="1819565"/>
    <lineage>
        <taxon>Bacteria</taxon>
        <taxon>Pseudomonadati</taxon>
        <taxon>Pseudomonadota</taxon>
        <taxon>Alphaproteobacteria</taxon>
        <taxon>Rhodobacterales</taxon>
        <taxon>Paracoccaceae</taxon>
        <taxon>Flavimaricola</taxon>
    </lineage>
</organism>
<evidence type="ECO:0000313" key="3">
    <source>
        <dbReference type="Proteomes" id="UP000201613"/>
    </source>
</evidence>
<evidence type="ECO:0000256" key="1">
    <source>
        <dbReference type="SAM" id="MobiDB-lite"/>
    </source>
</evidence>
<sequence length="215" mass="23700">MPRGTPVRFTDFMLAQWGKGGKFLAVVQRFYGELRWSYTVANGKCDIKVHGVQHRSGRVSMIGLRFGASIGVGVGPLGFSFGRSDTVEVHSGWTTEVDPEELFVKCAQGTGCQKVVKVDIFRNYAFTQSDDLTLGILGFGQSITRRITNKLGTVYLKTPCDGACCPPEGVQFVQPGQIANALPKKPRERLPKDTPPPWEVTGPHVDPERVRFKTD</sequence>
<feature type="region of interest" description="Disordered" evidence="1">
    <location>
        <begin position="181"/>
        <end position="215"/>
    </location>
</feature>
<keyword evidence="3" id="KW-1185">Reference proteome</keyword>
<dbReference type="Proteomes" id="UP000201613">
    <property type="component" value="Unassembled WGS sequence"/>
</dbReference>
<dbReference type="RefSeq" id="WP_133065024.1">
    <property type="nucleotide sequence ID" value="NZ_FXZK01000004.1"/>
</dbReference>
<evidence type="ECO:0000313" key="2">
    <source>
        <dbReference type="EMBL" id="SMY08296.1"/>
    </source>
</evidence>
<dbReference type="AlphaFoldDB" id="A0A238LH60"/>